<evidence type="ECO:0000313" key="3">
    <source>
        <dbReference type="Proteomes" id="UP000565155"/>
    </source>
</evidence>
<dbReference type="EMBL" id="JABCMA010000002">
    <property type="protein sequence ID" value="NMR72633.1"/>
    <property type="molecule type" value="Genomic_DNA"/>
</dbReference>
<evidence type="ECO:0000256" key="1">
    <source>
        <dbReference type="SAM" id="MobiDB-lite"/>
    </source>
</evidence>
<proteinExistence type="predicted"/>
<comment type="caution">
    <text evidence="2">The sequence shown here is derived from an EMBL/GenBank/DDBJ whole genome shotgun (WGS) entry which is preliminary data.</text>
</comment>
<sequence length="713" mass="83363">MIVKMKKVAFSCDNKRKGKNTGSLTNHILYLITDKQTKAYSKKRCNLAFSLNPNQPDLGALLTHKGASLNQHKLSELVNTYCLEQHRYITLHYVKNSRKSKQLDDYQECLDPQKLFNYQGSLSFTQDEYQRLLKASGGNEVKAKSMMENITRHYLASYYNQIKKEQKIKGKKTKPEEIELVSNFHIEGEANPHIHFYTHAFCPTTQRYMNPRYFSETKQKVHKQIEKQFAQYLEQGVATGQQKNQARTARRDYLTYLLDHCQNWLEVRKMFRDLEGLLSEVLNSDDPLHAKIAELQKEGLSIKVKPNQQIEIQQQDVPITLSIETFINRKLKRSLKRFVKQHQFEQQSQRYGNTTPVEKMETVLLNNLNAVNKALSQELGQIPPSEHKEAKNKAFKTFYERCLATGVLVNLNKQHHLSFHKLDENKQVSSQNNLKATKYNASLFNSPELSGKAIAQHFGLDLVDIHQHQSELMEFMPRTINYRKVVFFSMDNQQHNHVYQEYFHLNRYQSLFDYFGLEVFENDDETTVFNRKGESLIQIKQIDENHARITMNTLHGASAAKVLHSMLVREAKSLPIGEGILIKPAKYSFGRQHLRYLHLEIMFSTDRHSQKIVVEYNNMSSDKKLQRMIDEKLEQELARFEKNFVKYSKKNPEQYQFGEAVGTHLLESEHLSPEQRERVEKQIESQKQRIEQCTAKANKNKTEPDPKTKKLKL</sequence>
<gene>
    <name evidence="2" type="ORF">HKB35_03255</name>
</gene>
<name>A0A7Y0MSP9_VIBAL</name>
<feature type="compositionally biased region" description="Basic and acidic residues" evidence="1">
    <location>
        <begin position="668"/>
        <end position="690"/>
    </location>
</feature>
<dbReference type="RefSeq" id="WP_169628396.1">
    <property type="nucleotide sequence ID" value="NZ_JABCMA010000002.1"/>
</dbReference>
<accession>A0A7Y0MSP9</accession>
<evidence type="ECO:0000313" key="2">
    <source>
        <dbReference type="EMBL" id="NMR72633.1"/>
    </source>
</evidence>
<dbReference type="Proteomes" id="UP000565155">
    <property type="component" value="Unassembled WGS sequence"/>
</dbReference>
<reference evidence="2 3" key="1">
    <citation type="submission" date="2020-04" db="EMBL/GenBank/DDBJ databases">
        <title>Whole-genome sequencing of Vibrio spp. from China reveals different genetic environments of blaCTX-M-14 among diverse lineages.</title>
        <authorList>
            <person name="Zheng Z."/>
            <person name="Ye L."/>
            <person name="Chen S."/>
        </authorList>
    </citation>
    <scope>NUCLEOTIDE SEQUENCE [LARGE SCALE GENOMIC DNA]</scope>
    <source>
        <strain evidence="2 3">Vb1636</strain>
    </source>
</reference>
<organism evidence="2 3">
    <name type="scientific">Vibrio alginolyticus</name>
    <dbReference type="NCBI Taxonomy" id="663"/>
    <lineage>
        <taxon>Bacteria</taxon>
        <taxon>Pseudomonadati</taxon>
        <taxon>Pseudomonadota</taxon>
        <taxon>Gammaproteobacteria</taxon>
        <taxon>Vibrionales</taxon>
        <taxon>Vibrionaceae</taxon>
        <taxon>Vibrio</taxon>
    </lineage>
</organism>
<dbReference type="AlphaFoldDB" id="A0A7Y0MSP9"/>
<protein>
    <submittedName>
        <fullName evidence="2">Uncharacterized protein</fullName>
    </submittedName>
</protein>
<feature type="compositionally biased region" description="Basic and acidic residues" evidence="1">
    <location>
        <begin position="700"/>
        <end position="713"/>
    </location>
</feature>
<feature type="region of interest" description="Disordered" evidence="1">
    <location>
        <begin position="668"/>
        <end position="713"/>
    </location>
</feature>